<protein>
    <submittedName>
        <fullName evidence="2">Uncharacterized protein</fullName>
    </submittedName>
</protein>
<evidence type="ECO:0000256" key="1">
    <source>
        <dbReference type="SAM" id="Coils"/>
    </source>
</evidence>
<organism evidence="2">
    <name type="scientific">Pseudomonas phage Touem01</name>
    <dbReference type="NCBI Taxonomy" id="3138548"/>
    <lineage>
        <taxon>Viruses</taxon>
    </lineage>
</organism>
<keyword evidence="1" id="KW-0175">Coiled coil</keyword>
<reference evidence="2" key="1">
    <citation type="journal article" date="2024" name="J. Gen. Virol.">
        <title>Novel phages of Pseudomonas syringae unveil numerous potential auxiliary metabolic genes.</title>
        <authorList>
            <person name="Feltin C."/>
            <person name="Garneau J.R."/>
            <person name="Morris C.E."/>
            <person name="Berard A."/>
            <person name="Torres-Barcelo C."/>
        </authorList>
    </citation>
    <scope>NUCLEOTIDE SEQUENCE</scope>
</reference>
<dbReference type="EMBL" id="PP179325">
    <property type="protein sequence ID" value="XAI70634.1"/>
    <property type="molecule type" value="Genomic_DNA"/>
</dbReference>
<proteinExistence type="predicted"/>
<gene>
    <name evidence="2" type="ORF">Touem01_00105</name>
</gene>
<name>A0AAU6W3C7_9VIRU</name>
<evidence type="ECO:0000313" key="2">
    <source>
        <dbReference type="EMBL" id="XAI70634.1"/>
    </source>
</evidence>
<sequence>MSKHPIPDWLRSQFSRIEDDVRKLGPCGVFTQMRTVTQTYFEQQAAAPQPPALGGDAVVIAKVWETGIDTLLRVARMPKPGPEWVLKSELIDRAHLAPLQAEIERLKALSVTNILMDVVPGDGSGHEVYAKSVKEVVETLSSQYYALENVADERDQLKARRDELEGILLEVRKKPGFFSGEFVLRLDAALSKPAGSEPRHPISEAGMKLINESIDKDGMPS</sequence>
<accession>A0AAU6W3C7</accession>
<feature type="coiled-coil region" evidence="1">
    <location>
        <begin position="147"/>
        <end position="174"/>
    </location>
</feature>